<protein>
    <submittedName>
        <fullName evidence="1">Thiamine kinase</fullName>
    </submittedName>
</protein>
<sequence>MSEIDLDATVPAKVSSILQNVFPGGVVVTSCTPLSGGLTNMNYRVSTDIGDFVVRVFTEEGSLLSIDREREYQNSKAAYQSGAGVEVLGRSLEPMGLVVRYQDGKTLCPSDLHNYEVLAKVVDSCKLLHSGPTFVGRFDMFEVQRQYLKIVQQRGFRLPTSYLSHADQVSLLEKVMKSKEENLVPCNNDLLAENFIDDGERIWIIDYEYSGNNEPSFELGNIWSESNLDADALDELVRLYWGPRASRAKVARARAWGVMSKYGWTLWASIQDAVAEIDFDFWQWGMEKYLRAEEELKDPSFQALLQDLYE</sequence>
<dbReference type="Pfam" id="PF01633">
    <property type="entry name" value="Choline_kinase"/>
    <property type="match status" value="1"/>
</dbReference>
<proteinExistence type="predicted"/>
<organism evidence="1 2">
    <name type="scientific">Ferrithrix thermotolerans DSM 19514</name>
    <dbReference type="NCBI Taxonomy" id="1121881"/>
    <lineage>
        <taxon>Bacteria</taxon>
        <taxon>Bacillati</taxon>
        <taxon>Actinomycetota</taxon>
        <taxon>Acidimicrobiia</taxon>
        <taxon>Acidimicrobiales</taxon>
        <taxon>Acidimicrobiaceae</taxon>
        <taxon>Ferrithrix</taxon>
    </lineage>
</organism>
<dbReference type="OrthoDB" id="179763at2"/>
<dbReference type="SUPFAM" id="SSF56112">
    <property type="entry name" value="Protein kinase-like (PK-like)"/>
    <property type="match status" value="1"/>
</dbReference>
<dbReference type="EMBL" id="FQUL01000002">
    <property type="protein sequence ID" value="SHE29438.1"/>
    <property type="molecule type" value="Genomic_DNA"/>
</dbReference>
<keyword evidence="2" id="KW-1185">Reference proteome</keyword>
<keyword evidence="1" id="KW-0418">Kinase</keyword>
<dbReference type="InterPro" id="IPR011009">
    <property type="entry name" value="Kinase-like_dom_sf"/>
</dbReference>
<dbReference type="STRING" id="1121881.SAMN02745225_00182"/>
<dbReference type="Proteomes" id="UP000184295">
    <property type="component" value="Unassembled WGS sequence"/>
</dbReference>
<name>A0A1M4SB83_9ACTN</name>
<dbReference type="GO" id="GO:0005737">
    <property type="term" value="C:cytoplasm"/>
    <property type="evidence" value="ECO:0007669"/>
    <property type="project" value="TreeGrafter"/>
</dbReference>
<dbReference type="CDD" id="cd05151">
    <property type="entry name" value="ChoK-like"/>
    <property type="match status" value="1"/>
</dbReference>
<dbReference type="GO" id="GO:0006646">
    <property type="term" value="P:phosphatidylethanolamine biosynthetic process"/>
    <property type="evidence" value="ECO:0007669"/>
    <property type="project" value="TreeGrafter"/>
</dbReference>
<evidence type="ECO:0000313" key="1">
    <source>
        <dbReference type="EMBL" id="SHE29438.1"/>
    </source>
</evidence>
<evidence type="ECO:0000313" key="2">
    <source>
        <dbReference type="Proteomes" id="UP000184295"/>
    </source>
</evidence>
<accession>A0A1M4SB83</accession>
<dbReference type="GO" id="GO:0004305">
    <property type="term" value="F:ethanolamine kinase activity"/>
    <property type="evidence" value="ECO:0007669"/>
    <property type="project" value="TreeGrafter"/>
</dbReference>
<reference evidence="2" key="1">
    <citation type="submission" date="2016-11" db="EMBL/GenBank/DDBJ databases">
        <authorList>
            <person name="Varghese N."/>
            <person name="Submissions S."/>
        </authorList>
    </citation>
    <scope>NUCLEOTIDE SEQUENCE [LARGE SCALE GENOMIC DNA]</scope>
    <source>
        <strain evidence="2">DSM 19514</strain>
    </source>
</reference>
<dbReference type="PANTHER" id="PTHR22603">
    <property type="entry name" value="CHOLINE/ETHANOALAMINE KINASE"/>
    <property type="match status" value="1"/>
</dbReference>
<dbReference type="AlphaFoldDB" id="A0A1M4SB83"/>
<keyword evidence="1" id="KW-0808">Transferase</keyword>
<gene>
    <name evidence="1" type="ORF">SAMN02745225_00182</name>
</gene>
<dbReference type="Gene3D" id="3.30.200.20">
    <property type="entry name" value="Phosphorylase Kinase, domain 1"/>
    <property type="match status" value="1"/>
</dbReference>
<dbReference type="Gene3D" id="3.90.1200.10">
    <property type="match status" value="1"/>
</dbReference>
<dbReference type="PANTHER" id="PTHR22603:SF66">
    <property type="entry name" value="ETHANOLAMINE KINASE"/>
    <property type="match status" value="1"/>
</dbReference>
<dbReference type="RefSeq" id="WP_072787842.1">
    <property type="nucleotide sequence ID" value="NZ_FQUL01000002.1"/>
</dbReference>